<dbReference type="InterPro" id="IPR046350">
    <property type="entry name" value="Cystatin_sf"/>
</dbReference>
<accession>A0A1I8Q9P5</accession>
<sequence length="120" mass="13642">MFKFIIILTLTTLVFVVQAIDDSKFTCLGCVTSFEGADDVLNQSLEKLPASHKVKLIKVHKAEKQIISGIRYEINADVTLNSYSPENCDFLIISQPWLKNGIKATMRCREGEKVINWRHN</sequence>
<evidence type="ECO:0008006" key="4">
    <source>
        <dbReference type="Google" id="ProtNLM"/>
    </source>
</evidence>
<evidence type="ECO:0000256" key="1">
    <source>
        <dbReference type="SAM" id="SignalP"/>
    </source>
</evidence>
<name>A0A1I8Q9P5_STOCA</name>
<dbReference type="Proteomes" id="UP000095300">
    <property type="component" value="Unassembled WGS sequence"/>
</dbReference>
<feature type="signal peptide" evidence="1">
    <location>
        <begin position="1"/>
        <end position="19"/>
    </location>
</feature>
<dbReference type="SUPFAM" id="SSF54403">
    <property type="entry name" value="Cystatin/monellin"/>
    <property type="match status" value="1"/>
</dbReference>
<evidence type="ECO:0000313" key="3">
    <source>
        <dbReference type="Proteomes" id="UP000095300"/>
    </source>
</evidence>
<organism evidence="2 3">
    <name type="scientific">Stomoxys calcitrans</name>
    <name type="common">Stable fly</name>
    <name type="synonym">Conops calcitrans</name>
    <dbReference type="NCBI Taxonomy" id="35570"/>
    <lineage>
        <taxon>Eukaryota</taxon>
        <taxon>Metazoa</taxon>
        <taxon>Ecdysozoa</taxon>
        <taxon>Arthropoda</taxon>
        <taxon>Hexapoda</taxon>
        <taxon>Insecta</taxon>
        <taxon>Pterygota</taxon>
        <taxon>Neoptera</taxon>
        <taxon>Endopterygota</taxon>
        <taxon>Diptera</taxon>
        <taxon>Brachycera</taxon>
        <taxon>Muscomorpha</taxon>
        <taxon>Muscoidea</taxon>
        <taxon>Muscidae</taxon>
        <taxon>Stomoxys</taxon>
    </lineage>
</organism>
<protein>
    <recommendedName>
        <fullName evidence="4">Cystatin domain-containing protein</fullName>
    </recommendedName>
</protein>
<keyword evidence="1" id="KW-0732">Signal</keyword>
<feature type="chain" id="PRO_5009327962" description="Cystatin domain-containing protein" evidence="1">
    <location>
        <begin position="20"/>
        <end position="120"/>
    </location>
</feature>
<dbReference type="AlphaFoldDB" id="A0A1I8Q9P5"/>
<keyword evidence="3" id="KW-1185">Reference proteome</keyword>
<proteinExistence type="predicted"/>
<reference evidence="2" key="1">
    <citation type="submission" date="2020-05" db="UniProtKB">
        <authorList>
            <consortium name="EnsemblMetazoa"/>
        </authorList>
    </citation>
    <scope>IDENTIFICATION</scope>
    <source>
        <strain evidence="2">USDA</strain>
    </source>
</reference>
<dbReference type="EnsemblMetazoa" id="SCAU015187-RA">
    <property type="protein sequence ID" value="SCAU015187-PA"/>
    <property type="gene ID" value="SCAU015187"/>
</dbReference>
<evidence type="ECO:0000313" key="2">
    <source>
        <dbReference type="EnsemblMetazoa" id="SCAU015187-PA"/>
    </source>
</evidence>
<gene>
    <name evidence="2" type="primary">106091779</name>
</gene>
<dbReference type="VEuPathDB" id="VectorBase:SCAU015187"/>
<dbReference type="Gene3D" id="3.10.450.10">
    <property type="match status" value="1"/>
</dbReference>